<feature type="compositionally biased region" description="Polar residues" evidence="2">
    <location>
        <begin position="542"/>
        <end position="590"/>
    </location>
</feature>
<keyword evidence="3" id="KW-0472">Membrane</keyword>
<dbReference type="Gene3D" id="2.60.40.150">
    <property type="entry name" value="C2 domain"/>
    <property type="match status" value="2"/>
</dbReference>
<dbReference type="CDD" id="cd08402">
    <property type="entry name" value="C2B_Synaptotagmin-1"/>
    <property type="match status" value="1"/>
</dbReference>
<dbReference type="InterPro" id="IPR000008">
    <property type="entry name" value="C2_dom"/>
</dbReference>
<evidence type="ECO:0000256" key="2">
    <source>
        <dbReference type="SAM" id="MobiDB-lite"/>
    </source>
</evidence>
<organism evidence="5 6">
    <name type="scientific">Fragariocoptes setiger</name>
    <dbReference type="NCBI Taxonomy" id="1670756"/>
    <lineage>
        <taxon>Eukaryota</taxon>
        <taxon>Metazoa</taxon>
        <taxon>Ecdysozoa</taxon>
        <taxon>Arthropoda</taxon>
        <taxon>Chelicerata</taxon>
        <taxon>Arachnida</taxon>
        <taxon>Acari</taxon>
        <taxon>Acariformes</taxon>
        <taxon>Trombidiformes</taxon>
        <taxon>Prostigmata</taxon>
        <taxon>Eupodina</taxon>
        <taxon>Eriophyoidea</taxon>
        <taxon>Phytoptidae</taxon>
        <taxon>Fragariocoptes</taxon>
    </lineage>
</organism>
<dbReference type="Proteomes" id="UP000825002">
    <property type="component" value="Unassembled WGS sequence"/>
</dbReference>
<reference evidence="5 6" key="1">
    <citation type="submission" date="2020-10" db="EMBL/GenBank/DDBJ databases">
        <authorList>
            <person name="Klimov P.B."/>
            <person name="Dyachkov S.M."/>
            <person name="Chetverikov P.E."/>
        </authorList>
    </citation>
    <scope>NUCLEOTIDE SEQUENCE [LARGE SCALE GENOMIC DNA]</scope>
    <source>
        <strain evidence="5">BMOC 18-1129-001#AD2665</strain>
        <tissue evidence="5">Entire mites</tissue>
    </source>
</reference>
<feature type="compositionally biased region" description="Polar residues" evidence="2">
    <location>
        <begin position="441"/>
        <end position="465"/>
    </location>
</feature>
<dbReference type="InterPro" id="IPR035892">
    <property type="entry name" value="C2_domain_sf"/>
</dbReference>
<dbReference type="SMART" id="SM00239">
    <property type="entry name" value="C2"/>
    <property type="match status" value="2"/>
</dbReference>
<feature type="compositionally biased region" description="Basic and acidic residues" evidence="2">
    <location>
        <begin position="97"/>
        <end position="138"/>
    </location>
</feature>
<evidence type="ECO:0000256" key="3">
    <source>
        <dbReference type="SAM" id="Phobius"/>
    </source>
</evidence>
<keyword evidence="3" id="KW-0812">Transmembrane</keyword>
<dbReference type="EMBL" id="JAIFTH010000220">
    <property type="protein sequence ID" value="KAG9510156.1"/>
    <property type="molecule type" value="Genomic_DNA"/>
</dbReference>
<keyword evidence="1" id="KW-0677">Repeat</keyword>
<feature type="compositionally biased region" description="Basic and acidic residues" evidence="2">
    <location>
        <begin position="334"/>
        <end position="344"/>
    </location>
</feature>
<dbReference type="InterPro" id="IPR004015">
    <property type="entry name" value="SKI-int_prot_SKIP_SNW-dom"/>
</dbReference>
<comment type="caution">
    <text evidence="5">The sequence shown here is derived from an EMBL/GenBank/DDBJ whole genome shotgun (WGS) entry which is preliminary data.</text>
</comment>
<protein>
    <submittedName>
        <fullName evidence="5">Synaptotagmin 1</fullName>
    </submittedName>
</protein>
<dbReference type="PANTHER" id="PTHR10024">
    <property type="entry name" value="SYNAPTOTAGMIN"/>
    <property type="match status" value="1"/>
</dbReference>
<sequence>MEPPKFKLNKKTPVGPPSPPVPVMHSPPRKVTAKEQAEWKVPPCISRWKNAKGYTIPLDKRIAADGRSSVQAPQINPKFAHLSESLFVASRVAREEVEKRNQAERKIAQKEKEKKEENLRRFAQKAREERDKLGRDSEISDIDSLELEERERVREESNHERMRNLNFKPKVTSGGFEIRSKADKKRERDISEQIALGLAKSKKPIDDDLHDQRLYNQSRGLNQGFGDEEDYAVYDKPWRDTTTARTYRPSDSVLKETAGYAQDPYDVEFAEDPKNKHTDKRKRMLTNETVAFERDETSRPKDAHTSSHDATVSNAPSTSKDPEPDLFGLNAFLRDARQSSKRSSDTTTHSHSQRPDKRPLDELKTMERVGEIVTSLLNGAERYDNAGRSSVHLRSYRSLSLEPNRAPSQMEYAPHSARRQDERPTLKFKRDKRRVKRYATNKVSTNRVKASKQQQSIETTTSSPLNKEIVDEPEQPISGMNGMDDSGNGNDQQSSVSNYESTDEVRPKQLYKAGTSRGSNRNRYNSNKEVGDNETKEEDGPQQKQQNEGSNKPEQKQQTSRRPATQKNRNTQSATGPNNSNSNIKSQSLKTDAAPGAAPTRRPNVRKGKTNTTTTTTTTTTSAPKSSTSADENESAYNEESERNQNAMQDTDYQEQGAPNLGPMSVGGKTMAPSSRPSAANQGTMTRLMRLENSGERMIASIGEKTHIPFGGVLFGLIVIVLFGVAMFYLYVRKWWRKFHGRDGKTSIIPNKVDLKNVQILGQNYKEKIQPDGECLADNMEENEEGDKDDKRDEDKLGKLQFRIDYDFNNTNLAVGVLQAEDLPGMDMCGTSDPYVKVYLMPDKKKKFETKVHRKTLNPVFNETFNFKLPYAEVTTKTLVFAVYDFDRFSKHDQIGEVRIPLNTIDLAQTIEEWRNLTRVETDGGQAKLGDICFSLRYVPTAGKLTVVVLEAKNLKKMDVGGLSDPYVKIALVMNGKRIKKKKTSIKKCTLNPYYNESFTFEVPFEHIQKVQLVITVVDYDRIGTSEPIGKVVLSCNAPSGSELRHWMDMLASPRRPIAQWHTLKDPDEGSGN</sequence>
<feature type="compositionally biased region" description="Basic and acidic residues" evidence="2">
    <location>
        <begin position="353"/>
        <end position="366"/>
    </location>
</feature>
<feature type="compositionally biased region" description="Basic residues" evidence="2">
    <location>
        <begin position="426"/>
        <end position="439"/>
    </location>
</feature>
<keyword evidence="3" id="KW-1133">Transmembrane helix</keyword>
<feature type="compositionally biased region" description="Low complexity" evidence="2">
    <location>
        <begin position="478"/>
        <end position="491"/>
    </location>
</feature>
<dbReference type="PRINTS" id="PR00399">
    <property type="entry name" value="SYNAPTOTAGMN"/>
</dbReference>
<evidence type="ECO:0000256" key="1">
    <source>
        <dbReference type="ARBA" id="ARBA00022737"/>
    </source>
</evidence>
<feature type="compositionally biased region" description="Low complexity" evidence="2">
    <location>
        <begin position="610"/>
        <end position="621"/>
    </location>
</feature>
<dbReference type="Pfam" id="PF00168">
    <property type="entry name" value="C2"/>
    <property type="match status" value="2"/>
</dbReference>
<feature type="domain" description="C2" evidence="4">
    <location>
        <begin position="928"/>
        <end position="1062"/>
    </location>
</feature>
<name>A0ABQ7S9V2_9ACAR</name>
<proteinExistence type="predicted"/>
<evidence type="ECO:0000259" key="4">
    <source>
        <dbReference type="PROSITE" id="PS50004"/>
    </source>
</evidence>
<feature type="transmembrane region" description="Helical" evidence="3">
    <location>
        <begin position="708"/>
        <end position="732"/>
    </location>
</feature>
<feature type="region of interest" description="Disordered" evidence="2">
    <location>
        <begin position="398"/>
        <end position="685"/>
    </location>
</feature>
<dbReference type="PANTHER" id="PTHR10024:SF227">
    <property type="entry name" value="SYNAPTOTAGMIN 1"/>
    <property type="match status" value="1"/>
</dbReference>
<dbReference type="Pfam" id="PF02731">
    <property type="entry name" value="SKIP_SNW"/>
    <property type="match status" value="1"/>
</dbReference>
<evidence type="ECO:0000313" key="5">
    <source>
        <dbReference type="EMBL" id="KAG9510156.1"/>
    </source>
</evidence>
<dbReference type="PRINTS" id="PR00360">
    <property type="entry name" value="C2DOMAIN"/>
</dbReference>
<feature type="compositionally biased region" description="Low complexity" evidence="2">
    <location>
        <begin position="516"/>
        <end position="527"/>
    </location>
</feature>
<keyword evidence="6" id="KW-1185">Reference proteome</keyword>
<gene>
    <name evidence="5" type="primary">Syt1</name>
    <name evidence="5" type="ORF">GZH46_01309</name>
</gene>
<evidence type="ECO:0000313" key="6">
    <source>
        <dbReference type="Proteomes" id="UP000825002"/>
    </source>
</evidence>
<accession>A0ABQ7S9V2</accession>
<feature type="compositionally biased region" description="Polar residues" evidence="2">
    <location>
        <begin position="308"/>
        <end position="319"/>
    </location>
</feature>
<feature type="compositionally biased region" description="Polar residues" evidence="2">
    <location>
        <begin position="640"/>
        <end position="651"/>
    </location>
</feature>
<dbReference type="CDD" id="cd08385">
    <property type="entry name" value="C2A_Synaptotagmin-1-5-6-9-10"/>
    <property type="match status" value="1"/>
</dbReference>
<feature type="compositionally biased region" description="Basic and acidic residues" evidence="2">
    <location>
        <begin position="529"/>
        <end position="541"/>
    </location>
</feature>
<dbReference type="InterPro" id="IPR001565">
    <property type="entry name" value="Synaptotagmin"/>
</dbReference>
<feature type="region of interest" description="Disordered" evidence="2">
    <location>
        <begin position="97"/>
        <end position="163"/>
    </location>
</feature>
<feature type="compositionally biased region" description="Basic and acidic residues" evidence="2">
    <location>
        <begin position="147"/>
        <end position="163"/>
    </location>
</feature>
<feature type="domain" description="C2" evidence="4">
    <location>
        <begin position="796"/>
        <end position="915"/>
    </location>
</feature>
<dbReference type="PROSITE" id="PS50004">
    <property type="entry name" value="C2"/>
    <property type="match status" value="2"/>
</dbReference>
<feature type="region of interest" description="Disordered" evidence="2">
    <location>
        <begin position="1"/>
        <end position="37"/>
    </location>
</feature>
<feature type="compositionally biased region" description="Polar residues" evidence="2">
    <location>
        <begin position="672"/>
        <end position="685"/>
    </location>
</feature>
<feature type="region of interest" description="Disordered" evidence="2">
    <location>
        <begin position="237"/>
        <end position="366"/>
    </location>
</feature>
<feature type="compositionally biased region" description="Basic and acidic residues" evidence="2">
    <location>
        <begin position="291"/>
        <end position="307"/>
    </location>
</feature>
<dbReference type="SUPFAM" id="SSF49562">
    <property type="entry name" value="C2 domain (Calcium/lipid-binding domain, CaLB)"/>
    <property type="match status" value="2"/>
</dbReference>